<evidence type="ECO:0000313" key="2">
    <source>
        <dbReference type="EMBL" id="GAB1302085.1"/>
    </source>
</evidence>
<feature type="compositionally biased region" description="Basic and acidic residues" evidence="1">
    <location>
        <begin position="169"/>
        <end position="187"/>
    </location>
</feature>
<reference evidence="2 3" key="1">
    <citation type="submission" date="2024-08" db="EMBL/GenBank/DDBJ databases">
        <title>The draft genome of Apodemus speciosus.</title>
        <authorList>
            <person name="Nabeshima K."/>
            <person name="Suzuki S."/>
            <person name="Onuma M."/>
        </authorList>
    </citation>
    <scope>NUCLEOTIDE SEQUENCE [LARGE SCALE GENOMIC DNA]</scope>
    <source>
        <strain evidence="2">IB14-021</strain>
    </source>
</reference>
<organism evidence="2 3">
    <name type="scientific">Apodemus speciosus</name>
    <name type="common">Large Japanese field mouse</name>
    <dbReference type="NCBI Taxonomy" id="105296"/>
    <lineage>
        <taxon>Eukaryota</taxon>
        <taxon>Metazoa</taxon>
        <taxon>Chordata</taxon>
        <taxon>Craniata</taxon>
        <taxon>Vertebrata</taxon>
        <taxon>Euteleostomi</taxon>
        <taxon>Mammalia</taxon>
        <taxon>Eutheria</taxon>
        <taxon>Euarchontoglires</taxon>
        <taxon>Glires</taxon>
        <taxon>Rodentia</taxon>
        <taxon>Myomorpha</taxon>
        <taxon>Muroidea</taxon>
        <taxon>Muridae</taxon>
        <taxon>Murinae</taxon>
        <taxon>Apodemus</taxon>
    </lineage>
</organism>
<evidence type="ECO:0000313" key="3">
    <source>
        <dbReference type="Proteomes" id="UP001623349"/>
    </source>
</evidence>
<name>A0ABQ0FS64_APOSI</name>
<gene>
    <name evidence="2" type="ORF">APTSU1_001732300</name>
</gene>
<evidence type="ECO:0000256" key="1">
    <source>
        <dbReference type="SAM" id="MobiDB-lite"/>
    </source>
</evidence>
<feature type="region of interest" description="Disordered" evidence="1">
    <location>
        <begin position="129"/>
        <end position="232"/>
    </location>
</feature>
<dbReference type="Proteomes" id="UP001623349">
    <property type="component" value="Unassembled WGS sequence"/>
</dbReference>
<dbReference type="EMBL" id="BAAFST010000019">
    <property type="protein sequence ID" value="GAB1302085.1"/>
    <property type="molecule type" value="Genomic_DNA"/>
</dbReference>
<accession>A0ABQ0FS64</accession>
<feature type="compositionally biased region" description="Basic and acidic residues" evidence="1">
    <location>
        <begin position="129"/>
        <end position="160"/>
    </location>
</feature>
<sequence>MMMMRRTQSMRISSWIRMTGAPGGPRKKYSFCRGTAGEMASFLPCVVEPAAQCRVSLCSPSSPGIHYVDQATLEFTDIHLPLLGLKELQESLYASQRENLVLEEKLENLPTVLYEDLEDIMIIPEESKVTQKVAEDSQDRIQEEGKDIQEEAEDTQKEARVTQQEPEDTWEKAEDTLTEVQPHEQLKRASGLRYSFDTPIPLPATTVFPEDSTGMLHQSARPSLSPSNKDHH</sequence>
<proteinExistence type="predicted"/>
<keyword evidence="3" id="KW-1185">Reference proteome</keyword>
<protein>
    <submittedName>
        <fullName evidence="2">Predicted gene 550</fullName>
    </submittedName>
</protein>
<feature type="compositionally biased region" description="Polar residues" evidence="1">
    <location>
        <begin position="220"/>
        <end position="232"/>
    </location>
</feature>
<comment type="caution">
    <text evidence="2">The sequence shown here is derived from an EMBL/GenBank/DDBJ whole genome shotgun (WGS) entry which is preliminary data.</text>
</comment>